<reference evidence="6 7" key="1">
    <citation type="submission" date="2018-06" db="EMBL/GenBank/DDBJ databases">
        <title>Genomic Encyclopedia of Type Strains, Phase IV (KMG-IV): sequencing the most valuable type-strain genomes for metagenomic binning, comparative biology and taxonomic classification.</title>
        <authorList>
            <person name="Goeker M."/>
        </authorList>
    </citation>
    <scope>NUCLEOTIDE SEQUENCE [LARGE SCALE GENOMIC DNA]</scope>
    <source>
        <strain evidence="6 7">DSM 24875</strain>
    </source>
</reference>
<evidence type="ECO:0000313" key="7">
    <source>
        <dbReference type="Proteomes" id="UP000253529"/>
    </source>
</evidence>
<protein>
    <submittedName>
        <fullName evidence="6">Two-component system response regulator RegA</fullName>
    </submittedName>
</protein>
<gene>
    <name evidence="6" type="ORF">DFR50_11073</name>
</gene>
<dbReference type="RefSeq" id="WP_113889191.1">
    <property type="nucleotide sequence ID" value="NZ_QNRK01000010.1"/>
</dbReference>
<dbReference type="AlphaFoldDB" id="A0A366FK07"/>
<keyword evidence="7" id="KW-1185">Reference proteome</keyword>
<dbReference type="PROSITE" id="PS50110">
    <property type="entry name" value="RESPONSE_REGULATORY"/>
    <property type="match status" value="1"/>
</dbReference>
<evidence type="ECO:0000256" key="3">
    <source>
        <dbReference type="ARBA" id="ARBA00023163"/>
    </source>
</evidence>
<evidence type="ECO:0000313" key="6">
    <source>
        <dbReference type="EMBL" id="RBP14049.1"/>
    </source>
</evidence>
<dbReference type="InterPro" id="IPR050595">
    <property type="entry name" value="Bact_response_regulator"/>
</dbReference>
<proteinExistence type="predicted"/>
<dbReference type="Proteomes" id="UP000253529">
    <property type="component" value="Unassembled WGS sequence"/>
</dbReference>
<organism evidence="6 7">
    <name type="scientific">Roseiarcus fermentans</name>
    <dbReference type="NCBI Taxonomy" id="1473586"/>
    <lineage>
        <taxon>Bacteria</taxon>
        <taxon>Pseudomonadati</taxon>
        <taxon>Pseudomonadota</taxon>
        <taxon>Alphaproteobacteria</taxon>
        <taxon>Hyphomicrobiales</taxon>
        <taxon>Roseiarcaceae</taxon>
        <taxon>Roseiarcus</taxon>
    </lineage>
</organism>
<keyword evidence="1 4" id="KW-0597">Phosphoprotein</keyword>
<dbReference type="GO" id="GO:0000160">
    <property type="term" value="P:phosphorelay signal transduction system"/>
    <property type="evidence" value="ECO:0007669"/>
    <property type="project" value="InterPro"/>
</dbReference>
<dbReference type="Gene3D" id="1.10.10.60">
    <property type="entry name" value="Homeodomain-like"/>
    <property type="match status" value="1"/>
</dbReference>
<dbReference type="Pfam" id="PF00072">
    <property type="entry name" value="Response_reg"/>
    <property type="match status" value="1"/>
</dbReference>
<evidence type="ECO:0000256" key="1">
    <source>
        <dbReference type="ARBA" id="ARBA00022553"/>
    </source>
</evidence>
<dbReference type="NCBIfam" id="NF033791">
    <property type="entry name" value="ActR_PrrA_rreg"/>
    <property type="match status" value="1"/>
</dbReference>
<dbReference type="PANTHER" id="PTHR44591">
    <property type="entry name" value="STRESS RESPONSE REGULATOR PROTEIN 1"/>
    <property type="match status" value="1"/>
</dbReference>
<dbReference type="OrthoDB" id="9802426at2"/>
<name>A0A366FK07_9HYPH</name>
<comment type="caution">
    <text evidence="6">The sequence shown here is derived from an EMBL/GenBank/DDBJ whole genome shotgun (WGS) entry which is preliminary data.</text>
</comment>
<evidence type="ECO:0000256" key="4">
    <source>
        <dbReference type="PROSITE-ProRule" id="PRU00169"/>
    </source>
</evidence>
<dbReference type="EMBL" id="QNRK01000010">
    <property type="protein sequence ID" value="RBP14049.1"/>
    <property type="molecule type" value="Genomic_DNA"/>
</dbReference>
<dbReference type="PANTHER" id="PTHR44591:SF3">
    <property type="entry name" value="RESPONSE REGULATORY DOMAIN-CONTAINING PROTEIN"/>
    <property type="match status" value="1"/>
</dbReference>
<sequence>MPFGVEQWISRQSIASAPNGIGSLDDFDRSLLVVDRDSLFSNRLAAALSLRGFTVRTAMSVAGALEAIRMAPPAFAVVDLRFGDGNGFDVIQALTAERADARGVIVTDYGSIATAVMAMKIGAFDYLSKPASAEEVVIALMAGRLDPPSQHETPLSADRVRWEHIQRIYEACERNLSETARQLDMHRRTLQRVLSKRAPR</sequence>
<accession>A0A366FK07</accession>
<feature type="modified residue" description="4-aspartylphosphate" evidence="4">
    <location>
        <position position="79"/>
    </location>
</feature>
<dbReference type="SMART" id="SM00448">
    <property type="entry name" value="REC"/>
    <property type="match status" value="1"/>
</dbReference>
<evidence type="ECO:0000256" key="2">
    <source>
        <dbReference type="ARBA" id="ARBA00023015"/>
    </source>
</evidence>
<dbReference type="InterPro" id="IPR047772">
    <property type="entry name" value="ActR_PrrA_rreg"/>
</dbReference>
<dbReference type="Gene3D" id="3.40.50.2300">
    <property type="match status" value="1"/>
</dbReference>
<dbReference type="InterPro" id="IPR001789">
    <property type="entry name" value="Sig_transdc_resp-reg_receiver"/>
</dbReference>
<dbReference type="FunFam" id="1.10.10.60:FF:000036">
    <property type="entry name" value="Two-component system response regulator"/>
    <property type="match status" value="1"/>
</dbReference>
<dbReference type="InterPro" id="IPR011006">
    <property type="entry name" value="CheY-like_superfamily"/>
</dbReference>
<keyword evidence="3" id="KW-0804">Transcription</keyword>
<dbReference type="SUPFAM" id="SSF52172">
    <property type="entry name" value="CheY-like"/>
    <property type="match status" value="1"/>
</dbReference>
<feature type="domain" description="Response regulatory" evidence="5">
    <location>
        <begin position="30"/>
        <end position="144"/>
    </location>
</feature>
<evidence type="ECO:0000259" key="5">
    <source>
        <dbReference type="PROSITE" id="PS50110"/>
    </source>
</evidence>
<keyword evidence="2" id="KW-0805">Transcription regulation</keyword>